<feature type="compositionally biased region" description="Basic and acidic residues" evidence="2">
    <location>
        <begin position="10"/>
        <end position="21"/>
    </location>
</feature>
<dbReference type="InterPro" id="IPR019747">
    <property type="entry name" value="FERM_CS"/>
</dbReference>
<dbReference type="PRINTS" id="PR00935">
    <property type="entry name" value="BAND41"/>
</dbReference>
<feature type="region of interest" description="Disordered" evidence="2">
    <location>
        <begin position="1"/>
        <end position="26"/>
    </location>
</feature>
<evidence type="ECO:0000256" key="1">
    <source>
        <dbReference type="ARBA" id="ARBA00022553"/>
    </source>
</evidence>
<dbReference type="InterPro" id="IPR018980">
    <property type="entry name" value="FERM_PH-like_C"/>
</dbReference>
<dbReference type="SUPFAM" id="SSF50729">
    <property type="entry name" value="PH domain-like"/>
    <property type="match status" value="1"/>
</dbReference>
<dbReference type="Pfam" id="PF00373">
    <property type="entry name" value="FERM_M"/>
    <property type="match status" value="1"/>
</dbReference>
<feature type="compositionally biased region" description="Low complexity" evidence="2">
    <location>
        <begin position="615"/>
        <end position="624"/>
    </location>
</feature>
<dbReference type="SUPFAM" id="SSF47031">
    <property type="entry name" value="Second domain of FERM"/>
    <property type="match status" value="1"/>
</dbReference>
<dbReference type="PIRSF" id="PIRSF002304">
    <property type="entry name" value="Membrane_skeletal_4_1"/>
    <property type="match status" value="1"/>
</dbReference>
<dbReference type="FunFam" id="1.20.80.10:FF:000001">
    <property type="entry name" value="Erythrocyte membrane protein band 4.1"/>
    <property type="match status" value="1"/>
</dbReference>
<dbReference type="PRINTS" id="PR00661">
    <property type="entry name" value="ERMFAMILY"/>
</dbReference>
<feature type="domain" description="FERM" evidence="3">
    <location>
        <begin position="35"/>
        <end position="320"/>
    </location>
</feature>
<dbReference type="InterPro" id="IPR014352">
    <property type="entry name" value="FERM/acyl-CoA-bd_prot_sf"/>
</dbReference>
<dbReference type="FunFam" id="2.30.29.30:FF:000001">
    <property type="entry name" value="Erythrocyte membrane protein band 4.1"/>
    <property type="match status" value="1"/>
</dbReference>
<comment type="caution">
    <text evidence="4">The sequence shown here is derived from an EMBL/GenBank/DDBJ whole genome shotgun (WGS) entry which is preliminary data.</text>
</comment>
<dbReference type="Pfam" id="PF08736">
    <property type="entry name" value="FA"/>
    <property type="match status" value="1"/>
</dbReference>
<dbReference type="Pfam" id="PF05902">
    <property type="entry name" value="4_1_CTD"/>
    <property type="match status" value="1"/>
</dbReference>
<dbReference type="InterPro" id="IPR011993">
    <property type="entry name" value="PH-like_dom_sf"/>
</dbReference>
<dbReference type="InterPro" id="IPR018979">
    <property type="entry name" value="FERM_N"/>
</dbReference>
<proteinExistence type="predicted"/>
<dbReference type="Pfam" id="PF09380">
    <property type="entry name" value="FERM_C"/>
    <property type="match status" value="1"/>
</dbReference>
<dbReference type="SMART" id="SM01196">
    <property type="entry name" value="FERM_C"/>
    <property type="match status" value="1"/>
</dbReference>
<dbReference type="EMBL" id="JBJQND010000008">
    <property type="protein sequence ID" value="KAL3868987.1"/>
    <property type="molecule type" value="Genomic_DNA"/>
</dbReference>
<dbReference type="InterPro" id="IPR035963">
    <property type="entry name" value="FERM_2"/>
</dbReference>
<dbReference type="Gene3D" id="3.10.20.90">
    <property type="entry name" value="Phosphatidylinositol 3-kinase Catalytic Subunit, Chain A, domain 1"/>
    <property type="match status" value="1"/>
</dbReference>
<dbReference type="InterPro" id="IPR000299">
    <property type="entry name" value="FERM_domain"/>
</dbReference>
<dbReference type="AlphaFoldDB" id="A0ABD3W8B3"/>
<dbReference type="Pfam" id="PF09379">
    <property type="entry name" value="FERM_N"/>
    <property type="match status" value="1"/>
</dbReference>
<accession>A0ABD3W8B3</accession>
<keyword evidence="5" id="KW-1185">Reference proteome</keyword>
<dbReference type="InterPro" id="IPR029071">
    <property type="entry name" value="Ubiquitin-like_domsf"/>
</dbReference>
<sequence length="984" mass="110432">MDSSQQADSTGRESSETAEKTPKKKRRFSFQKKMVVCRVTLLDGNTFEPKDIDKSADGFVLFDKVCRHLDLVESDYFGLSYRDDSGKRFWLDGSKKIAKQVKGGTWVFEFNVKFYPPDPNGGFKEDLSRYLLCLQLRVDIFNGRLPCSFVTYALLGSYTVQSELGDYNPVEHGKTPDYLKDFDFAPNQTPELLEKIMELHKHHKGLTPSEADHNFLENAKKLAMFGVDLHEAKDSDRTDIMLGVCASGILVYKDKLRINRFVWPKILNLSYKRNNFYIKVRPGEFEPHEKTIGFKLENHKMAKRVWKTCVEHHAFFRLKEGEKASSSTLFPRFNSKFRYSGRTQAQARKAAEMVNREQPHITRTAERKSLSYPDNKAKSMDELAQRKNQLENNDDYYPDGKDKRDHKGVPTAITGMGPPPDSKLRHEDGKNKSAPGSGDTSDRRDRLPGEGEKTEHAPGYQGDAADVAAGGLVGKAGKVETEKERKRREKEEEKRKKKEEEDRKKHEEAERKKLEEQKKKEEADRKKKEEEERKRKEEEEKKKKKGKKGDAADATEDRQHKVGDELATEQSKAGQLGSAELENKSKPGMKWALPGIKELMEKQAAQEAGKKRHGSASSSSSSSSEDGEGKLKHKSAKEGPDMIVTVTPGFGVEDKKDGGPEIPSDDNTIAKTAELIVETVLQQALQEFKSGGSDKKDEIDEQELSPVESSLEEIIPQEEDSLPVDGTSVPLTVEAEADVIVPDMNESQEDKKRYDSTSSSSSSASSLDYGEDKSGEKLPEVERMAAAVNAEAETTKKSTSSEGEETMPFFNPAGDNTLDKQKKVPPPVAPKGIRKGFDSEEDRHMKTDSPPTVPTESFKFNPDHEDIPVSTKNVPIVKTEKRTVIYEKDGIPVETEDSILISSSSHSTRSQTIETTTYKTEKDGVVETRVERKITVTSDDTDNIDDDDDLLAKAILEVTQMNKDMSVEKIDICRQIEEGGSTSV</sequence>
<organism evidence="4 5">
    <name type="scientific">Sinanodonta woodiana</name>
    <name type="common">Chinese pond mussel</name>
    <name type="synonym">Anodonta woodiana</name>
    <dbReference type="NCBI Taxonomy" id="1069815"/>
    <lineage>
        <taxon>Eukaryota</taxon>
        <taxon>Metazoa</taxon>
        <taxon>Spiralia</taxon>
        <taxon>Lophotrochozoa</taxon>
        <taxon>Mollusca</taxon>
        <taxon>Bivalvia</taxon>
        <taxon>Autobranchia</taxon>
        <taxon>Heteroconchia</taxon>
        <taxon>Palaeoheterodonta</taxon>
        <taxon>Unionida</taxon>
        <taxon>Unionoidea</taxon>
        <taxon>Unionidae</taxon>
        <taxon>Unioninae</taxon>
        <taxon>Sinanodonta</taxon>
    </lineage>
</organism>
<dbReference type="PROSITE" id="PS00660">
    <property type="entry name" value="FERM_1"/>
    <property type="match status" value="1"/>
</dbReference>
<dbReference type="PANTHER" id="PTHR23280:SF21">
    <property type="entry name" value="PROTEIN 4.1 HOMOLOG"/>
    <property type="match status" value="1"/>
</dbReference>
<dbReference type="PROSITE" id="PS00661">
    <property type="entry name" value="FERM_2"/>
    <property type="match status" value="1"/>
</dbReference>
<name>A0ABD3W8B3_SINWO</name>
<dbReference type="Proteomes" id="UP001634394">
    <property type="component" value="Unassembled WGS sequence"/>
</dbReference>
<dbReference type="PROSITE" id="PS50057">
    <property type="entry name" value="FERM_3"/>
    <property type="match status" value="1"/>
</dbReference>
<evidence type="ECO:0000259" key="3">
    <source>
        <dbReference type="PROSITE" id="PS50057"/>
    </source>
</evidence>
<feature type="compositionally biased region" description="Basic and acidic residues" evidence="2">
    <location>
        <begin position="422"/>
        <end position="431"/>
    </location>
</feature>
<feature type="compositionally biased region" description="Low complexity" evidence="2">
    <location>
        <begin position="756"/>
        <end position="766"/>
    </location>
</feature>
<dbReference type="CDD" id="cd14473">
    <property type="entry name" value="FERM_B-lobe"/>
    <property type="match status" value="1"/>
</dbReference>
<dbReference type="InterPro" id="IPR008379">
    <property type="entry name" value="Band_4.1_C"/>
</dbReference>
<keyword evidence="1" id="KW-0597">Phosphoprotein</keyword>
<dbReference type="Gene3D" id="2.30.29.30">
    <property type="entry name" value="Pleckstrin-homology domain (PH domain)/Phosphotyrosine-binding domain (PTB)"/>
    <property type="match status" value="1"/>
</dbReference>
<dbReference type="InterPro" id="IPR014847">
    <property type="entry name" value="FA"/>
</dbReference>
<reference evidence="4 5" key="1">
    <citation type="submission" date="2024-11" db="EMBL/GenBank/DDBJ databases">
        <title>Chromosome-level genome assembly of the freshwater bivalve Anodonta woodiana.</title>
        <authorList>
            <person name="Chen X."/>
        </authorList>
    </citation>
    <scope>NUCLEOTIDE SEQUENCE [LARGE SCALE GENOMIC DNA]</scope>
    <source>
        <strain evidence="4">MN2024</strain>
        <tissue evidence="4">Gills</tissue>
    </source>
</reference>
<feature type="compositionally biased region" description="Basic and acidic residues" evidence="2">
    <location>
        <begin position="835"/>
        <end position="847"/>
    </location>
</feature>
<evidence type="ECO:0000313" key="5">
    <source>
        <dbReference type="Proteomes" id="UP001634394"/>
    </source>
</evidence>
<dbReference type="InterPro" id="IPR019749">
    <property type="entry name" value="Band_41_domain"/>
</dbReference>
<dbReference type="CDD" id="cd13184">
    <property type="entry name" value="FERM_C_4_1_family"/>
    <property type="match status" value="1"/>
</dbReference>
<feature type="compositionally biased region" description="Basic and acidic residues" evidence="2">
    <location>
        <begin position="548"/>
        <end position="564"/>
    </location>
</feature>
<feature type="compositionally biased region" description="Basic and acidic residues" evidence="2">
    <location>
        <begin position="770"/>
        <end position="783"/>
    </location>
</feature>
<feature type="compositionally biased region" description="Basic and acidic residues" evidence="2">
    <location>
        <begin position="398"/>
        <end position="408"/>
    </location>
</feature>
<gene>
    <name evidence="4" type="ORF">ACJMK2_041729</name>
</gene>
<protein>
    <recommendedName>
        <fullName evidence="3">FERM domain-containing protein</fullName>
    </recommendedName>
</protein>
<dbReference type="SUPFAM" id="SSF54236">
    <property type="entry name" value="Ubiquitin-like"/>
    <property type="match status" value="1"/>
</dbReference>
<dbReference type="InterPro" id="IPR019748">
    <property type="entry name" value="FERM_central"/>
</dbReference>
<evidence type="ECO:0000313" key="4">
    <source>
        <dbReference type="EMBL" id="KAL3868987.1"/>
    </source>
</evidence>
<feature type="compositionally biased region" description="Basic and acidic residues" evidence="2">
    <location>
        <begin position="349"/>
        <end position="389"/>
    </location>
</feature>
<feature type="region of interest" description="Disordered" evidence="2">
    <location>
        <begin position="348"/>
        <end position="670"/>
    </location>
</feature>
<dbReference type="SMART" id="SM01195">
    <property type="entry name" value="FA"/>
    <property type="match status" value="1"/>
</dbReference>
<dbReference type="InterPro" id="IPR000798">
    <property type="entry name" value="Ez/rad/moesin-like"/>
</dbReference>
<dbReference type="Gene3D" id="1.20.80.10">
    <property type="match status" value="1"/>
</dbReference>
<dbReference type="PANTHER" id="PTHR23280">
    <property type="entry name" value="4.1 G PROTEIN"/>
    <property type="match status" value="1"/>
</dbReference>
<feature type="compositionally biased region" description="Basic and acidic residues" evidence="2">
    <location>
        <begin position="477"/>
        <end position="541"/>
    </location>
</feature>
<feature type="region of interest" description="Disordered" evidence="2">
    <location>
        <begin position="688"/>
        <end position="872"/>
    </location>
</feature>
<evidence type="ECO:0000256" key="2">
    <source>
        <dbReference type="SAM" id="MobiDB-lite"/>
    </source>
</evidence>
<dbReference type="SMART" id="SM00295">
    <property type="entry name" value="B41"/>
    <property type="match status" value="1"/>
</dbReference>
<feature type="compositionally biased region" description="Basic and acidic residues" evidence="2">
    <location>
        <begin position="440"/>
        <end position="456"/>
    </location>
</feature>